<dbReference type="EMBL" id="CP032134">
    <property type="protein sequence ID" value="AXY57879.1"/>
    <property type="molecule type" value="Genomic_DNA"/>
</dbReference>
<dbReference type="RefSeq" id="WP_087512780.1">
    <property type="nucleotide sequence ID" value="NZ_CP032134.1"/>
</dbReference>
<protein>
    <submittedName>
        <fullName evidence="2">Uncharacterized protein</fullName>
    </submittedName>
</protein>
<keyword evidence="1" id="KW-1133">Transmembrane helix</keyword>
<gene>
    <name evidence="2" type="ORF">CDG60_15700</name>
</gene>
<name>A0A3B7M610_9GAMM</name>
<dbReference type="KEGG" id="achi:CDG60_15700"/>
<dbReference type="AlphaFoldDB" id="A0A3B7M610"/>
<sequence>MLDYWYSERCNRQIRLIICISTCVLIYMCTTVAQLSTTLTLLCLAMGIGLHLLYQLKSRINVKAQYQRGINILMGLVPFIVLLNLILWLPQEHQVILLLQCIGFIALGLFTVSIYDNRARRHE</sequence>
<feature type="transmembrane region" description="Helical" evidence="1">
    <location>
        <begin position="68"/>
        <end position="89"/>
    </location>
</feature>
<proteinExistence type="predicted"/>
<reference evidence="3" key="1">
    <citation type="submission" date="2018-09" db="EMBL/GenBank/DDBJ databases">
        <title>The complete genome of Acinetobacter sp. strain WCHAc010005.</title>
        <authorList>
            <person name="Hu Y."/>
            <person name="Long H."/>
            <person name="Feng Y."/>
            <person name="Zong Z."/>
        </authorList>
    </citation>
    <scope>NUCLEOTIDE SEQUENCE [LARGE SCALE GENOMIC DNA]</scope>
    <source>
        <strain evidence="3">WCHAc010005</strain>
    </source>
</reference>
<keyword evidence="1" id="KW-0472">Membrane</keyword>
<evidence type="ECO:0000256" key="1">
    <source>
        <dbReference type="SAM" id="Phobius"/>
    </source>
</evidence>
<evidence type="ECO:0000313" key="3">
    <source>
        <dbReference type="Proteomes" id="UP000263753"/>
    </source>
</evidence>
<feature type="transmembrane region" description="Helical" evidence="1">
    <location>
        <begin position="14"/>
        <end position="33"/>
    </location>
</feature>
<evidence type="ECO:0000313" key="2">
    <source>
        <dbReference type="EMBL" id="AXY57879.1"/>
    </source>
</evidence>
<feature type="transmembrane region" description="Helical" evidence="1">
    <location>
        <begin position="95"/>
        <end position="115"/>
    </location>
</feature>
<dbReference type="Proteomes" id="UP000263753">
    <property type="component" value="Chromosome"/>
</dbReference>
<organism evidence="2 3">
    <name type="scientific">Acinetobacter chinensis</name>
    <dbReference type="NCBI Taxonomy" id="2004650"/>
    <lineage>
        <taxon>Bacteria</taxon>
        <taxon>Pseudomonadati</taxon>
        <taxon>Pseudomonadota</taxon>
        <taxon>Gammaproteobacteria</taxon>
        <taxon>Moraxellales</taxon>
        <taxon>Moraxellaceae</taxon>
        <taxon>Acinetobacter</taxon>
    </lineage>
</organism>
<feature type="transmembrane region" description="Helical" evidence="1">
    <location>
        <begin position="39"/>
        <end position="56"/>
    </location>
</feature>
<keyword evidence="1" id="KW-0812">Transmembrane</keyword>
<accession>A0A3B7M610</accession>